<reference evidence="2" key="1">
    <citation type="journal article" date="2012" name="PLoS ONE">
        <title>Gene sets for utilization of primary and secondary nutrition supplies in the distal gut of endangered iberian lynx.</title>
        <authorList>
            <person name="Alcaide M."/>
            <person name="Messina E."/>
            <person name="Richter M."/>
            <person name="Bargiela R."/>
            <person name="Peplies J."/>
            <person name="Huws S.A."/>
            <person name="Newbold C.J."/>
            <person name="Golyshin P.N."/>
            <person name="Simon M.A."/>
            <person name="Lopez G."/>
            <person name="Yakimov M.M."/>
            <person name="Ferrer M."/>
        </authorList>
    </citation>
    <scope>NUCLEOTIDE SEQUENCE</scope>
</reference>
<feature type="non-terminal residue" evidence="2">
    <location>
        <position position="163"/>
    </location>
</feature>
<dbReference type="AlphaFoldDB" id="J9FQM3"/>
<evidence type="ECO:0000313" key="2">
    <source>
        <dbReference type="EMBL" id="EJW91877.1"/>
    </source>
</evidence>
<evidence type="ECO:0000256" key="1">
    <source>
        <dbReference type="SAM" id="Phobius"/>
    </source>
</evidence>
<gene>
    <name evidence="2" type="ORF">EVA_20016</name>
</gene>
<comment type="caution">
    <text evidence="2">The sequence shown here is derived from an EMBL/GenBank/DDBJ whole genome shotgun (WGS) entry which is preliminary data.</text>
</comment>
<feature type="transmembrane region" description="Helical" evidence="1">
    <location>
        <begin position="115"/>
        <end position="138"/>
    </location>
</feature>
<keyword evidence="1" id="KW-0472">Membrane</keyword>
<name>J9FQM3_9ZZZZ</name>
<proteinExistence type="predicted"/>
<organism evidence="2">
    <name type="scientific">gut metagenome</name>
    <dbReference type="NCBI Taxonomy" id="749906"/>
    <lineage>
        <taxon>unclassified sequences</taxon>
        <taxon>metagenomes</taxon>
        <taxon>organismal metagenomes</taxon>
    </lineage>
</organism>
<protein>
    <submittedName>
        <fullName evidence="2">Uncharacterized protein</fullName>
    </submittedName>
</protein>
<keyword evidence="1" id="KW-1133">Transmembrane helix</keyword>
<dbReference type="EMBL" id="AMCI01007890">
    <property type="protein sequence ID" value="EJW91877.1"/>
    <property type="molecule type" value="Genomic_DNA"/>
</dbReference>
<sequence length="163" mass="18653">TPWMAFVPFARTYLRGELSGDIYLKRQKLKNPGLWLVVMPIVYGVISCSIMLVCFICAIFGSSVMINAGGTSQVGSVLMIVWIVPLLIISIIYTAAMNVLNVLVDYQIYRLYMPIHFAVVHAVLGIFVPLYRGIYLFLIRNKPYYRIQWGQRTEEQNAQRQNV</sequence>
<keyword evidence="1" id="KW-0812">Transmembrane</keyword>
<feature type="transmembrane region" description="Helical" evidence="1">
    <location>
        <begin position="74"/>
        <end position="95"/>
    </location>
</feature>
<accession>J9FQM3</accession>
<feature type="transmembrane region" description="Helical" evidence="1">
    <location>
        <begin position="34"/>
        <end position="62"/>
    </location>
</feature>
<feature type="non-terminal residue" evidence="2">
    <location>
        <position position="1"/>
    </location>
</feature>